<organism evidence="13 14">
    <name type="scientific">Desulfoplanes formicivorans</name>
    <dbReference type="NCBI Taxonomy" id="1592317"/>
    <lineage>
        <taxon>Bacteria</taxon>
        <taxon>Pseudomonadati</taxon>
        <taxon>Thermodesulfobacteriota</taxon>
        <taxon>Desulfovibrionia</taxon>
        <taxon>Desulfovibrionales</taxon>
        <taxon>Desulfoplanaceae</taxon>
        <taxon>Desulfoplanes</taxon>
    </lineage>
</organism>
<dbReference type="GO" id="GO:0046872">
    <property type="term" value="F:metal ion binding"/>
    <property type="evidence" value="ECO:0007669"/>
    <property type="project" value="UniProtKB-KW"/>
</dbReference>
<protein>
    <recommendedName>
        <fullName evidence="4 12">UDP-3-O-acyl-N-acetylglucosamine deacetylase</fullName>
        <shortName evidence="12">UDP-3-O-acyl-GlcNAc deacetylase</shortName>
        <ecNumber evidence="4 12">3.5.1.108</ecNumber>
    </recommendedName>
    <alternativeName>
        <fullName evidence="12">UDP-3-O-[R-3-hydroxymyristoyl]-N-acetylglucosamine deacetylase</fullName>
    </alternativeName>
</protein>
<dbReference type="STRING" id="1592317.DPF_0247"/>
<reference evidence="14" key="1">
    <citation type="submission" date="2016-06" db="EMBL/GenBank/DDBJ databases">
        <title>Draft genome sequence of Desulfoplanes formicivorans strain Pf12B.</title>
        <authorList>
            <person name="Watanabe M."/>
            <person name="Kojima H."/>
            <person name="Fukui M."/>
        </authorList>
    </citation>
    <scope>NUCLEOTIDE SEQUENCE [LARGE SCALE GENOMIC DNA]</scope>
    <source>
        <strain evidence="14">Pf12B</strain>
    </source>
</reference>
<dbReference type="Gene3D" id="3.30.230.20">
    <property type="entry name" value="lpxc deacetylase, domain 1"/>
    <property type="match status" value="1"/>
</dbReference>
<dbReference type="PANTHER" id="PTHR33694">
    <property type="entry name" value="UDP-3-O-ACYL-N-ACETYLGLUCOSAMINE DEACETYLASE 1, MITOCHONDRIAL-RELATED"/>
    <property type="match status" value="1"/>
</dbReference>
<dbReference type="Pfam" id="PF03331">
    <property type="entry name" value="LpxC"/>
    <property type="match status" value="1"/>
</dbReference>
<evidence type="ECO:0000313" key="13">
    <source>
        <dbReference type="EMBL" id="GAU07557.1"/>
    </source>
</evidence>
<evidence type="ECO:0000256" key="1">
    <source>
        <dbReference type="ARBA" id="ARBA00001947"/>
    </source>
</evidence>
<comment type="catalytic activity">
    <reaction evidence="11 12">
        <text>a UDP-3-O-[(3R)-3-hydroxyacyl]-N-acetyl-alpha-D-glucosamine + H2O = a UDP-3-O-[(3R)-3-hydroxyacyl]-alpha-D-glucosamine + acetate</text>
        <dbReference type="Rhea" id="RHEA:67816"/>
        <dbReference type="ChEBI" id="CHEBI:15377"/>
        <dbReference type="ChEBI" id="CHEBI:30089"/>
        <dbReference type="ChEBI" id="CHEBI:137740"/>
        <dbReference type="ChEBI" id="CHEBI:173225"/>
        <dbReference type="EC" id="3.5.1.108"/>
    </reaction>
</comment>
<dbReference type="OrthoDB" id="9802746at2"/>
<dbReference type="GO" id="GO:0009245">
    <property type="term" value="P:lipid A biosynthetic process"/>
    <property type="evidence" value="ECO:0007669"/>
    <property type="project" value="UniProtKB-UniRule"/>
</dbReference>
<evidence type="ECO:0000256" key="8">
    <source>
        <dbReference type="ARBA" id="ARBA00022801"/>
    </source>
</evidence>
<keyword evidence="7 12" id="KW-0479">Metal-binding</keyword>
<dbReference type="GO" id="GO:0016746">
    <property type="term" value="F:acyltransferase activity"/>
    <property type="evidence" value="ECO:0007669"/>
    <property type="project" value="UniProtKB-KW"/>
</dbReference>
<comment type="cofactor">
    <cofactor evidence="1 12">
        <name>Zn(2+)</name>
        <dbReference type="ChEBI" id="CHEBI:29105"/>
    </cofactor>
</comment>
<keyword evidence="13" id="KW-0808">Transferase</keyword>
<dbReference type="InterPro" id="IPR015870">
    <property type="entry name" value="UDP-acyl_N-AcGlcN_deAcase_N"/>
</dbReference>
<keyword evidence="5 12" id="KW-0444">Lipid biosynthesis</keyword>
<accession>A0A194ABM1</accession>
<evidence type="ECO:0000256" key="11">
    <source>
        <dbReference type="ARBA" id="ARBA00024535"/>
    </source>
</evidence>
<dbReference type="PANTHER" id="PTHR33694:SF1">
    <property type="entry name" value="UDP-3-O-ACYL-N-ACETYLGLUCOSAMINE DEACETYLASE 1, MITOCHONDRIAL-RELATED"/>
    <property type="match status" value="1"/>
</dbReference>
<evidence type="ECO:0000256" key="5">
    <source>
        <dbReference type="ARBA" id="ARBA00022516"/>
    </source>
</evidence>
<dbReference type="InterPro" id="IPR011334">
    <property type="entry name" value="UDP-acyl_GlcNac_deAcase_C"/>
</dbReference>
<feature type="active site" description="Proton donor" evidence="12">
    <location>
        <position position="261"/>
    </location>
</feature>
<dbReference type="EC" id="3.5.1.108" evidence="4 12"/>
<feature type="binding site" evidence="12">
    <location>
        <position position="238"/>
    </location>
    <ligand>
        <name>Zn(2+)</name>
        <dbReference type="ChEBI" id="CHEBI:29105"/>
    </ligand>
</feature>
<keyword evidence="9 12" id="KW-0862">Zinc</keyword>
<feature type="binding site" evidence="12">
    <location>
        <position position="77"/>
    </location>
    <ligand>
        <name>Zn(2+)</name>
        <dbReference type="ChEBI" id="CHEBI:29105"/>
    </ligand>
</feature>
<name>A0A194ABM1_9BACT</name>
<evidence type="ECO:0000256" key="6">
    <source>
        <dbReference type="ARBA" id="ARBA00022556"/>
    </source>
</evidence>
<proteinExistence type="inferred from homology"/>
<evidence type="ECO:0000256" key="4">
    <source>
        <dbReference type="ARBA" id="ARBA00012745"/>
    </source>
</evidence>
<dbReference type="SUPFAM" id="SSF54211">
    <property type="entry name" value="Ribosomal protein S5 domain 2-like"/>
    <property type="match status" value="2"/>
</dbReference>
<evidence type="ECO:0000256" key="7">
    <source>
        <dbReference type="ARBA" id="ARBA00022723"/>
    </source>
</evidence>
<evidence type="ECO:0000256" key="12">
    <source>
        <dbReference type="HAMAP-Rule" id="MF_00388"/>
    </source>
</evidence>
<evidence type="ECO:0000256" key="9">
    <source>
        <dbReference type="ARBA" id="ARBA00022833"/>
    </source>
</evidence>
<keyword evidence="13" id="KW-0012">Acyltransferase</keyword>
<dbReference type="RefSeq" id="WP_069857052.1">
    <property type="nucleotide sequence ID" value="NZ_BDFE01000004.1"/>
</dbReference>
<comment type="caution">
    <text evidence="13">The sequence shown here is derived from an EMBL/GenBank/DDBJ whole genome shotgun (WGS) entry which is preliminary data.</text>
</comment>
<dbReference type="HAMAP" id="MF_00388">
    <property type="entry name" value="LpxC"/>
    <property type="match status" value="1"/>
</dbReference>
<evidence type="ECO:0000313" key="14">
    <source>
        <dbReference type="Proteomes" id="UP000095200"/>
    </source>
</evidence>
<dbReference type="Proteomes" id="UP000095200">
    <property type="component" value="Unassembled WGS sequence"/>
</dbReference>
<comment type="function">
    <text evidence="2 12">Catalyzes the hydrolysis of UDP-3-O-myristoyl-N-acetylglucosamine to form UDP-3-O-myristoylglucosamine and acetate, the committed step in lipid A biosynthesis.</text>
</comment>
<comment type="similarity">
    <text evidence="12">Belongs to the LpxC family.</text>
</comment>
<sequence>MRQRTIKKKVECSGIGLHSGKKLRLVMRPAEQDTGVVFQHMGADGKHTLRPRPESVVSTGLATTLGFGGRKIATVEHLMAAIAGLGIDNIVVEVYGDEVPIMDGSAASFVFLLRSAGIRKQAGSKRVFRVKRELLFERDGKAIRVVPHDGFKVTYTIQFDHPLVGEQTFCLALSPETFMHEVAKARTFGFMKDVEMLQKNGLALGGSLENAVVLDEYGVVNPDGLRFKDELVRHKILDFIGDMHLLDLPMQGAFHVRCSGHEHNNAFLRYISEHRADYLEEVALASPDAAAAACKEPAAAMEPALA</sequence>
<keyword evidence="10 12" id="KW-0443">Lipid metabolism</keyword>
<feature type="binding site" evidence="12">
    <location>
        <position position="234"/>
    </location>
    <ligand>
        <name>Zn(2+)</name>
        <dbReference type="ChEBI" id="CHEBI:29105"/>
    </ligand>
</feature>
<keyword evidence="14" id="KW-1185">Reference proteome</keyword>
<keyword evidence="6 12" id="KW-0441">Lipid A biosynthesis</keyword>
<dbReference type="AlphaFoldDB" id="A0A194ABM1"/>
<dbReference type="InterPro" id="IPR020568">
    <property type="entry name" value="Ribosomal_Su5_D2-typ_SF"/>
</dbReference>
<dbReference type="EMBL" id="BDFE01000004">
    <property type="protein sequence ID" value="GAU07557.1"/>
    <property type="molecule type" value="Genomic_DNA"/>
</dbReference>
<evidence type="ECO:0000256" key="3">
    <source>
        <dbReference type="ARBA" id="ARBA00005002"/>
    </source>
</evidence>
<evidence type="ECO:0000256" key="2">
    <source>
        <dbReference type="ARBA" id="ARBA00002923"/>
    </source>
</evidence>
<comment type="pathway">
    <text evidence="3 12">Glycolipid biosynthesis; lipid IV(A) biosynthesis; lipid IV(A) from (3R)-3-hydroxytetradecanoyl-[acyl-carrier-protein] and UDP-N-acetyl-alpha-D-glucosamine: step 2/6.</text>
</comment>
<gene>
    <name evidence="12" type="primary">lpxC</name>
    <name evidence="13" type="ORF">DPF_0247</name>
</gene>
<dbReference type="Gene3D" id="3.30.1700.10">
    <property type="entry name" value="lpxc deacetylase, domain 2"/>
    <property type="match status" value="1"/>
</dbReference>
<keyword evidence="8 12" id="KW-0378">Hydrolase</keyword>
<dbReference type="GO" id="GO:0016020">
    <property type="term" value="C:membrane"/>
    <property type="evidence" value="ECO:0007669"/>
    <property type="project" value="GOC"/>
</dbReference>
<dbReference type="InterPro" id="IPR004463">
    <property type="entry name" value="UDP-acyl_GlcNac_deAcase"/>
</dbReference>
<dbReference type="NCBIfam" id="TIGR00325">
    <property type="entry name" value="lpxC"/>
    <property type="match status" value="1"/>
</dbReference>
<dbReference type="GO" id="GO:0103117">
    <property type="term" value="F:UDP-3-O-acyl-N-acetylglucosamine deacetylase activity"/>
    <property type="evidence" value="ECO:0007669"/>
    <property type="project" value="UniProtKB-UniRule"/>
</dbReference>
<dbReference type="UniPathway" id="UPA00359">
    <property type="reaction ID" value="UER00478"/>
</dbReference>
<evidence type="ECO:0000256" key="10">
    <source>
        <dbReference type="ARBA" id="ARBA00023098"/>
    </source>
</evidence>